<evidence type="ECO:0000313" key="2">
    <source>
        <dbReference type="Proteomes" id="UP000062043"/>
    </source>
</evidence>
<evidence type="ECO:0008006" key="3">
    <source>
        <dbReference type="Google" id="ProtNLM"/>
    </source>
</evidence>
<dbReference type="RefSeq" id="WP_062370576.1">
    <property type="nucleotide sequence ID" value="NZ_CP007140.1"/>
</dbReference>
<dbReference type="NCBIfam" id="TIGR04288">
    <property type="entry name" value="CGP_CTERM"/>
    <property type="match status" value="1"/>
</dbReference>
<dbReference type="PATRIC" id="fig|1432656.3.peg.418"/>
<gene>
    <name evidence="1" type="ORF">X802_02140</name>
</gene>
<dbReference type="EMBL" id="CP007140">
    <property type="protein sequence ID" value="AJC72660.1"/>
    <property type="molecule type" value="Genomic_DNA"/>
</dbReference>
<dbReference type="GeneID" id="27134455"/>
<evidence type="ECO:0000313" key="1">
    <source>
        <dbReference type="EMBL" id="AJC72660.1"/>
    </source>
</evidence>
<keyword evidence="2" id="KW-1185">Reference proteome</keyword>
<reference evidence="1 2" key="1">
    <citation type="submission" date="2014-01" db="EMBL/GenBank/DDBJ databases">
        <title>Genome sequencing of Thermococcus guaymasensis.</title>
        <authorList>
            <person name="Zhang X."/>
            <person name="Alvare G."/>
            <person name="Fristensky B."/>
            <person name="Chen L."/>
            <person name="Suen T."/>
            <person name="Chen Q."/>
            <person name="Ma K."/>
        </authorList>
    </citation>
    <scope>NUCLEOTIDE SEQUENCE [LARGE SCALE GENOMIC DNA]</scope>
    <source>
        <strain evidence="1 2">DSM 11113</strain>
    </source>
</reference>
<organism evidence="1 2">
    <name type="scientific">Thermococcus guaymasensis DSM 11113</name>
    <dbReference type="NCBI Taxonomy" id="1432656"/>
    <lineage>
        <taxon>Archaea</taxon>
        <taxon>Methanobacteriati</taxon>
        <taxon>Methanobacteriota</taxon>
        <taxon>Thermococci</taxon>
        <taxon>Thermococcales</taxon>
        <taxon>Thermococcaceae</taxon>
        <taxon>Thermococcus</taxon>
    </lineage>
</organism>
<proteinExistence type="predicted"/>
<dbReference type="Proteomes" id="UP000062043">
    <property type="component" value="Chromosome"/>
</dbReference>
<dbReference type="AlphaFoldDB" id="A0A0X1KN62"/>
<name>A0A0X1KN62_9EURY</name>
<protein>
    <recommendedName>
        <fullName evidence="3">CGP-CTERM sorting domain-containing protein</fullName>
    </recommendedName>
</protein>
<sequence length="567" mass="64316">MRKISLLSLFIVLLMLPAASAMSTLHTHIYPLTENMTMTPYPFPECGKALYLGQFPFRGVINETHYALLTGWVLVNCPGVDNASIEVEGIYTSNGTVEVYDWTRDRFVNVTAVAINISVKLGHQEYRPIELKTPNAVVKYSPYNSTHELITFSFKNLTLVPDPMYEDAYGTLDPRDYGWPVNVTIRLLIDKRTGDGYLLDNGTKKYVGVTPFWHPLLKEENFVKAILTNTRLLIEDIKANPWVVEQVLEKARMANNMTEASRVVHELAEDFTNRIFKTEFNYLGRETRMVIHFYNLSKCKMTFEGVNITPNRYYYLPTFIMPIPGPYLVHTKYLHYSPPSNISGIPTYNYTLLALREFLQTGNQSILEDFIWSVIHIEDGYVPGMIDQWGDSLVVMDSTLPLDINKTYIFVLPLPEEYARAFNSPYLLVLMGDGDAFEVEYDPSFFTPKDIIEGWGKLGACLSNLKVETLNWFLRVLSDQRVNGFNATAFEELYPFIKGRLEVCGFLDASGEDVSTTSSALTSSSSVMQIESSDSVTSSEGTRSLCGPAFVVGLIMVPLLRRWRRQG</sequence>
<dbReference type="KEGG" id="tgy:X802_02140"/>
<dbReference type="InterPro" id="IPR027552">
    <property type="entry name" value="CGP_CTERM"/>
</dbReference>
<accession>A0A0X1KN62</accession>